<gene>
    <name evidence="1" type="ORF">BDW02DRAFT_174206</name>
</gene>
<accession>A0A6A5KM84</accession>
<sequence>MKNHLQLETRSLHRLPTSRRIKAGGRDAGVNLCESGPSVPIALLVVMKACTVRLLTTLSADNHNKHSDGWACSSWWHSGLDAGAASCCDLVAHADFVRACDESAVSDMVGVVSGDHHRKQETVECLMFREPSATFRTTQYSRRATTAYPQSL</sequence>
<proteinExistence type="predicted"/>
<evidence type="ECO:0000313" key="2">
    <source>
        <dbReference type="Proteomes" id="UP000800040"/>
    </source>
</evidence>
<reference evidence="1" key="1">
    <citation type="submission" date="2020-01" db="EMBL/GenBank/DDBJ databases">
        <authorList>
            <consortium name="DOE Joint Genome Institute"/>
            <person name="Haridas S."/>
            <person name="Albert R."/>
            <person name="Binder M."/>
            <person name="Bloem J."/>
            <person name="Labutti K."/>
            <person name="Salamov A."/>
            <person name="Andreopoulos B."/>
            <person name="Baker S.E."/>
            <person name="Barry K."/>
            <person name="Bills G."/>
            <person name="Bluhm B.H."/>
            <person name="Cannon C."/>
            <person name="Castanera R."/>
            <person name="Culley D.E."/>
            <person name="Daum C."/>
            <person name="Ezra D."/>
            <person name="Gonzalez J.B."/>
            <person name="Henrissat B."/>
            <person name="Kuo A."/>
            <person name="Liang C."/>
            <person name="Lipzen A."/>
            <person name="Lutzoni F."/>
            <person name="Magnuson J."/>
            <person name="Mondo S."/>
            <person name="Nolan M."/>
            <person name="Ohm R."/>
            <person name="Pangilinan J."/>
            <person name="Park H.-J."/>
            <person name="Ramirez L."/>
            <person name="Alfaro M."/>
            <person name="Sun H."/>
            <person name="Tritt A."/>
            <person name="Yoshinaga Y."/>
            <person name="Zwiers L.-H."/>
            <person name="Turgeon B.G."/>
            <person name="Goodwin S.B."/>
            <person name="Spatafora J.W."/>
            <person name="Crous P.W."/>
            <person name="Grigoriev I.V."/>
        </authorList>
    </citation>
    <scope>NUCLEOTIDE SEQUENCE</scope>
    <source>
        <strain evidence="1">P77</strain>
    </source>
</reference>
<dbReference type="AlphaFoldDB" id="A0A6A5KM84"/>
<protein>
    <submittedName>
        <fullName evidence="1">Uncharacterized protein</fullName>
    </submittedName>
</protein>
<evidence type="ECO:0000313" key="1">
    <source>
        <dbReference type="EMBL" id="KAF1837250.1"/>
    </source>
</evidence>
<dbReference type="Proteomes" id="UP000800040">
    <property type="component" value="Unassembled WGS sequence"/>
</dbReference>
<organism evidence="1 2">
    <name type="scientific">Decorospora gaudefroyi</name>
    <dbReference type="NCBI Taxonomy" id="184978"/>
    <lineage>
        <taxon>Eukaryota</taxon>
        <taxon>Fungi</taxon>
        <taxon>Dikarya</taxon>
        <taxon>Ascomycota</taxon>
        <taxon>Pezizomycotina</taxon>
        <taxon>Dothideomycetes</taxon>
        <taxon>Pleosporomycetidae</taxon>
        <taxon>Pleosporales</taxon>
        <taxon>Pleosporineae</taxon>
        <taxon>Pleosporaceae</taxon>
        <taxon>Decorospora</taxon>
    </lineage>
</organism>
<dbReference type="EMBL" id="ML975264">
    <property type="protein sequence ID" value="KAF1837250.1"/>
    <property type="molecule type" value="Genomic_DNA"/>
</dbReference>
<name>A0A6A5KM84_9PLEO</name>
<keyword evidence="2" id="KW-1185">Reference proteome</keyword>